<dbReference type="GO" id="GO:0016740">
    <property type="term" value="F:transferase activity"/>
    <property type="evidence" value="ECO:0007669"/>
    <property type="project" value="UniProtKB-KW"/>
</dbReference>
<evidence type="ECO:0000313" key="3">
    <source>
        <dbReference type="EMBL" id="MFC1401159.1"/>
    </source>
</evidence>
<feature type="compositionally biased region" description="Polar residues" evidence="2">
    <location>
        <begin position="1"/>
        <end position="16"/>
    </location>
</feature>
<evidence type="ECO:0000256" key="2">
    <source>
        <dbReference type="SAM" id="MobiDB-lite"/>
    </source>
</evidence>
<dbReference type="SUPFAM" id="SSF89796">
    <property type="entry name" value="CoA-transferase family III (CaiB/BaiF)"/>
    <property type="match status" value="1"/>
</dbReference>
<keyword evidence="4" id="KW-1185">Reference proteome</keyword>
<proteinExistence type="predicted"/>
<feature type="region of interest" description="Disordered" evidence="2">
    <location>
        <begin position="1"/>
        <end position="20"/>
    </location>
</feature>
<dbReference type="EMBL" id="JBHEZZ010000003">
    <property type="protein sequence ID" value="MFC1401159.1"/>
    <property type="molecule type" value="Genomic_DNA"/>
</dbReference>
<dbReference type="InterPro" id="IPR050483">
    <property type="entry name" value="CoA-transferase_III_domain"/>
</dbReference>
<feature type="region of interest" description="Disordered" evidence="2">
    <location>
        <begin position="390"/>
        <end position="429"/>
    </location>
</feature>
<comment type="caution">
    <text evidence="3">The sequence shown here is derived from an EMBL/GenBank/DDBJ whole genome shotgun (WGS) entry which is preliminary data.</text>
</comment>
<evidence type="ECO:0000256" key="1">
    <source>
        <dbReference type="ARBA" id="ARBA00022679"/>
    </source>
</evidence>
<keyword evidence="1 3" id="KW-0808">Transferase</keyword>
<dbReference type="PANTHER" id="PTHR48207:SF3">
    <property type="entry name" value="SUCCINATE--HYDROXYMETHYLGLUTARATE COA-TRANSFERASE"/>
    <property type="match status" value="1"/>
</dbReference>
<dbReference type="RefSeq" id="WP_084714662.1">
    <property type="nucleotide sequence ID" value="NZ_JBHEZZ010000003.1"/>
</dbReference>
<dbReference type="InterPro" id="IPR023606">
    <property type="entry name" value="CoA-Trfase_III_dom_1_sf"/>
</dbReference>
<accession>A0ABV6UI79</accession>
<dbReference type="InterPro" id="IPR044855">
    <property type="entry name" value="CoA-Trfase_III_dom3_sf"/>
</dbReference>
<dbReference type="InterPro" id="IPR003673">
    <property type="entry name" value="CoA-Trfase_fam_III"/>
</dbReference>
<sequence>MSTHPQQASGRQQRAQPPTGAARPLEGLLIADFSRVLAGPYSTMLLADLGATVIKVEGPGGDDTRSWKPPVREDVSTYYLAVNRNKRSVVLDFKDSDDLAAAQELAARADVVIENFKPGGLLRFGLDYDTVRSRNESVVYCSISGFGTSGGAGLPGYDLIVQAVSGLMSLTGDPEGPGYRAGISVFDVMTGLHATIGILAAVHHRTATGQGQQIEVNLLSSALSALVNHTSAYVAGGVVPSRMGNAHPSLFPYEPLPTADKDLIVTAGNDGQFRKLCGALGVPELADDDRFRRTEDRTANRELLRPLLVDRLALKPADEWFRLLSQAGVACGPINTVAGGVDLARDLGLHPVVTVGEGDGAVPVIRNPITFSETPPQHLLPPPALGEHTDEIKAWLAVPQPDAQSHPRNDPATAPAPTPDPQQAQGADR</sequence>
<gene>
    <name evidence="3" type="ORF">ACEZDJ_07655</name>
</gene>
<organism evidence="3 4">
    <name type="scientific">Streptacidiphilus cavernicola</name>
    <dbReference type="NCBI Taxonomy" id="3342716"/>
    <lineage>
        <taxon>Bacteria</taxon>
        <taxon>Bacillati</taxon>
        <taxon>Actinomycetota</taxon>
        <taxon>Actinomycetes</taxon>
        <taxon>Kitasatosporales</taxon>
        <taxon>Streptomycetaceae</taxon>
        <taxon>Streptacidiphilus</taxon>
    </lineage>
</organism>
<protein>
    <submittedName>
        <fullName evidence="3">CaiB/BaiF CoA transferase family protein</fullName>
    </submittedName>
</protein>
<dbReference type="PANTHER" id="PTHR48207">
    <property type="entry name" value="SUCCINATE--HYDROXYMETHYLGLUTARATE COA-TRANSFERASE"/>
    <property type="match status" value="1"/>
</dbReference>
<reference evidence="3 4" key="1">
    <citation type="submission" date="2024-09" db="EMBL/GenBank/DDBJ databases">
        <authorList>
            <person name="Lee S.D."/>
        </authorList>
    </citation>
    <scope>NUCLEOTIDE SEQUENCE [LARGE SCALE GENOMIC DNA]</scope>
    <source>
        <strain evidence="3 4">N1-5</strain>
    </source>
</reference>
<dbReference type="Proteomes" id="UP001592528">
    <property type="component" value="Unassembled WGS sequence"/>
</dbReference>
<evidence type="ECO:0000313" key="4">
    <source>
        <dbReference type="Proteomes" id="UP001592528"/>
    </source>
</evidence>
<name>A0ABV6UI79_9ACTN</name>
<dbReference type="Gene3D" id="3.40.50.10540">
    <property type="entry name" value="Crotonobetainyl-coa:carnitine coa-transferase, domain 1"/>
    <property type="match status" value="1"/>
</dbReference>
<dbReference type="Pfam" id="PF02515">
    <property type="entry name" value="CoA_transf_3"/>
    <property type="match status" value="1"/>
</dbReference>
<dbReference type="Gene3D" id="3.30.1540.10">
    <property type="entry name" value="formyl-coa transferase, domain 3"/>
    <property type="match status" value="1"/>
</dbReference>